<dbReference type="GO" id="GO:0016757">
    <property type="term" value="F:glycosyltransferase activity"/>
    <property type="evidence" value="ECO:0007669"/>
    <property type="project" value="UniProtKB-KW"/>
</dbReference>
<evidence type="ECO:0000256" key="1">
    <source>
        <dbReference type="ARBA" id="ARBA00022676"/>
    </source>
</evidence>
<evidence type="ECO:0000259" key="4">
    <source>
        <dbReference type="Pfam" id="PF06165"/>
    </source>
</evidence>
<dbReference type="InterPro" id="IPR012341">
    <property type="entry name" value="6hp_glycosidase-like_sf"/>
</dbReference>
<evidence type="ECO:0000256" key="3">
    <source>
        <dbReference type="SAM" id="Phobius"/>
    </source>
</evidence>
<dbReference type="PANTHER" id="PTHR37469:SF2">
    <property type="entry name" value="CELLOBIONIC ACID PHOSPHORYLASE"/>
    <property type="match status" value="1"/>
</dbReference>
<dbReference type="Proteomes" id="UP000265848">
    <property type="component" value="Unassembled WGS sequence"/>
</dbReference>
<dbReference type="InterPro" id="IPR019282">
    <property type="entry name" value="Glycoamylase-like_cons_dom"/>
</dbReference>
<dbReference type="InterPro" id="IPR010383">
    <property type="entry name" value="Glyco_hydrolase_94_b-supersand"/>
</dbReference>
<evidence type="ECO:0000259" key="5">
    <source>
        <dbReference type="Pfam" id="PF10091"/>
    </source>
</evidence>
<feature type="domain" description="Glycosyl hydrolase 94 supersandwich" evidence="4">
    <location>
        <begin position="1522"/>
        <end position="1795"/>
    </location>
</feature>
<feature type="domain" description="Glycosyl hydrolase 94 supersandwich" evidence="4">
    <location>
        <begin position="2026"/>
        <end position="2282"/>
    </location>
</feature>
<dbReference type="Gene3D" id="2.60.420.10">
    <property type="entry name" value="Maltose phosphorylase, domain 3"/>
    <property type="match status" value="1"/>
</dbReference>
<dbReference type="RefSeq" id="WP_119399566.1">
    <property type="nucleotide sequence ID" value="NZ_QWJJ01000011.1"/>
</dbReference>
<keyword evidence="3" id="KW-1133">Transmembrane helix</keyword>
<keyword evidence="2" id="KW-0808">Transferase</keyword>
<dbReference type="InterPro" id="IPR008928">
    <property type="entry name" value="6-hairpin_glycosidase_sf"/>
</dbReference>
<sequence>MPARTTQVTQSPVQLIRQEFQDDDGFFVAGARLAKESPVTLEAFSGLRYPARMESDKAALLKNYLAIAQAARNEAIITPAAEWLLDNHHIVEENFRLLRGALVPKYYRTLPTIRTRDGDEIPAVLALAWRYVGLSNSDITTQTLTEMVEGFQAERALTIGELWAVPAMVRFVLLENLRRVSDRVALSRRERYEANRLADRIVQAGPQDRTWERDQPISDTFAAQLVYRLRDGSQAADRGLGWLDARLAARGTDSARIVVAEHGRQSAANVIAGNVIGSLKTIGDTNWTEWFETVSSVDKILRQRDDFPRLDRPTRNDYRNTIERIARRAPRTEIEVAELAVTMAQQDGVGHLLVGNQLRTFEQACHYRPRPAERITRLWVKAGWIGISGPALVITLAIALLLSAMLPDDLPTWAKWLMYISALLSASEAAMGLVNLVGARLVPPHRLPAIDYKDAIPESARTLVVIPSLISNFDTVDELAEMLELHYLANPDGAVDFALLTDWSDSATELSPADSEILAHASKTIERLAQKYQSTGRRFYLLHRARIWNETDDIWMGWERKRGKLSELNDLLLGRAETTFMDTGARPPEGVRFVVTLDSDTRLPRGTVAALVGKMMHPVNRPVNDPATGLVVSGHAILQPRITPSLTTGAEASAFQRIFSAGRGMDPYVFTVSDLYQDLLDSGSFAGKGIYDVAAFEAAMADHFPENAVLSHDLLEGTLARAALTTDVQMVEDFPIRYDIDAARQHRWVRGDWQLLPFIMDLKNGIDGLGRMKMVDNLRRSLMAPTWILASVLGWLVLPSDIVGLWQLGLLATLFFMPIMNFQSGLMPSQKDVSGARHLGRVASDLGGHLQEIALRMIFMPHQAALMMDAILRTLWRLLVSRRNLLEWRTARQVQDSGVASQRASWRRMIASPAIAIAAMVLTLLINPANVPIASLFALLWFFAPAVAHSVSRSMETEDRLDVSPQDAATLRRIARTTWRFFETFVTPASHHLPPDNYQDLPEPKLAERTSPTNIGLYLLSVLTARDMGWIGIRTAVARIGATLDTLERMERFKGHWYNWYDTRDLAVLEPRYISSVDSGNLAGHLIALSSALREWAANPAVLQYGSLEGIGDTLAVLKYALNDMPNDRRTLRPLRRRLEKLIEGFTQSHRTYIAEPHLAPIRALNLVVIAADITRLATDLDAEAARPESGELVWWAKALQTNCEEVVGDVDSTREGLAAFAQRMSSLAERARRLAFEMDFTLLMNPEKRLLTVGYRPESQEMDRSCYDLLASEARLASLFAIAKGDLPTEHWLRLGRPVTAIGMQAALLSWSGSMFEYLMPPLVMHERTGGILNASNALAVKRQIRDGKRLGLPWGVSESAFSARDRDMNYQYHAFGSPDLALKRIPLNEHVVAPYATLLAAQIVPAKAVANLRHLDTLGAFGPYGYFDAIDFTASRMPEGQSHVVVRNVMAHHHGMSMVAIANAVMDGIHRERFHSDEVIRAAELLLQEKAPREVVPLTRADNFDQRDPIDRADDPRLAISTDPAADRRIVALLSNGRMTAQLASTGAGPLHYDGLAVTRWRPDPTLDTGGIFLFLRDVASGQWWSATTSPRRAGAERARAVFSDHKAEFHKTTEGLETLMEVIVASEASAEGRRLTLKNTGTGPRTIEVTSYGEIVLDREDADLAHPAFSKMFVRTAIRDGGRTITAFRNPRAPGQRVLHMAHLIAGTADRRPAEAETDRRAFIGRGRDLGTATAFDKGERLSGSEGFTLDPIFAIRHRVTIPAGKEVSVTFWTLVADDPEQMEQSIRHFRHDAAFDHEARMAWTMSQVQLRHAGVALEEAALFRNVAAALIWPDARLAVQDESLRAALGPQNALWPMGISGDRPILLLRTDDEADLPIVRTAVRMADYFRLHGLQADLVILNERQSSYVQDLQTSIQTICDLAARAGHVDAEHRSVFAVRRDQMSEESFHTLLAAARIVLHTRNGRISEQLARIERAHPEADGPALRALPAPTRKSARSVRAFPVETFAFWNGYGGFSDDGKEYVVRMRAGERTPQPWINVIAREDFGFHVSAAGAAFTWSVNSRDYQLTPWSNDPVINQPGEAILIRNSATGQVISPFAALSDDPMALHEARHGLGKSVFRVWTDWAEVEAVMTLAADAPARLTGVTVRNRGTAPLKVEAIAYAELVLGNNRGRTASMIRAAHDPQLQAVVARNPFATEISGRVTALAADRPLIATCVSRQAFLGRNGRMAHPDALAHWPEVGEADGDPCLAAKVAMTIASGNAETVTFVLADSDQAGLSDVLTRARGPGALTRALVAAEAEWSDFLGHLQITTPDPKFDLMVNTWLPYQSLSCRIRGRSAFYQASGAFGFRDQLQDTSAWILQDPSLARAQILNAASRQFPEGDVQHWWLPRTGAGVRTTISDDVVWLAHITARYVDLTADTAILDEPLPFLSGPQLDPGQHDAFFVPDSDGDTAPLYEHCAQALDLAIARTGTNGLPLMLGGDWNDGMNRVGEQGRGESVWLGWFLLNTLDAFTPVAKERGDAARAEAWTSHRASLLAALESNGWDGAWYRRGFFDDGTPLGSHENPECRIDSIAQSWANISGAGDPDRARQALDAVLEHLADGQDNVLRLFTPPFQNTDQEPGYIKGYPPGVRENGGQYTHAATWVVHALGRAGRGTEALAMFDLINPISHSETREGADLYRVEPYVVAADIYGADDKIGRGGWTWYTGSAGWLYRAAVEGILGVQLEGGTRLRIDPSLPDDWPGFTVSLRRDGAEHVLEVQRGSDGLLVTFDGNVIEGGVVDLETAAKT</sequence>
<feature type="transmembrane region" description="Helical" evidence="3">
    <location>
        <begin position="915"/>
        <end position="944"/>
    </location>
</feature>
<accession>A0A399J2S2</accession>
<dbReference type="InterPro" id="IPR011013">
    <property type="entry name" value="Gal_mutarotase_sf_dom"/>
</dbReference>
<dbReference type="Pfam" id="PF06165">
    <property type="entry name" value="GH94_b-supersand"/>
    <property type="match status" value="2"/>
</dbReference>
<keyword evidence="8" id="KW-1185">Reference proteome</keyword>
<evidence type="ECO:0000313" key="8">
    <source>
        <dbReference type="Proteomes" id="UP000265848"/>
    </source>
</evidence>
<feature type="transmembrane region" description="Helical" evidence="3">
    <location>
        <begin position="781"/>
        <end position="798"/>
    </location>
</feature>
<keyword evidence="3" id="KW-0472">Membrane</keyword>
<dbReference type="InterPro" id="IPR037820">
    <property type="entry name" value="GH94N_NdvB"/>
</dbReference>
<feature type="transmembrane region" description="Helical" evidence="3">
    <location>
        <begin position="378"/>
        <end position="404"/>
    </location>
</feature>
<dbReference type="InterPro" id="IPR052047">
    <property type="entry name" value="GH94_Enzymes"/>
</dbReference>
<dbReference type="Pfam" id="PF10091">
    <property type="entry name" value="Glycoamylase"/>
    <property type="match status" value="1"/>
</dbReference>
<feature type="transmembrane region" description="Helical" evidence="3">
    <location>
        <begin position="804"/>
        <end position="822"/>
    </location>
</feature>
<protein>
    <submittedName>
        <fullName evidence="7">Protein ndvB</fullName>
    </submittedName>
</protein>
<dbReference type="SUPFAM" id="SSF74650">
    <property type="entry name" value="Galactose mutarotase-like"/>
    <property type="match status" value="2"/>
</dbReference>
<keyword evidence="1" id="KW-0328">Glycosyltransferase</keyword>
<dbReference type="InterPro" id="IPR037824">
    <property type="entry name" value="GH94N_2_NdvB"/>
</dbReference>
<dbReference type="InterPro" id="IPR033432">
    <property type="entry name" value="GH94_catalytic"/>
</dbReference>
<dbReference type="PANTHER" id="PTHR37469">
    <property type="entry name" value="CELLOBIONIC ACID PHOSPHORYLASE-RELATED"/>
    <property type="match status" value="1"/>
</dbReference>
<feature type="domain" description="Glycoamylase-like" evidence="5">
    <location>
        <begin position="1271"/>
        <end position="1477"/>
    </location>
</feature>
<dbReference type="Gene3D" id="1.50.10.10">
    <property type="match status" value="1"/>
</dbReference>
<feature type="domain" description="Glycosyl hydrolase 94 catalytic" evidence="6">
    <location>
        <begin position="2308"/>
        <end position="2732"/>
    </location>
</feature>
<evidence type="ECO:0000313" key="7">
    <source>
        <dbReference type="EMBL" id="RII38182.1"/>
    </source>
</evidence>
<dbReference type="InterPro" id="IPR037018">
    <property type="entry name" value="GH65_N"/>
</dbReference>
<dbReference type="CDD" id="cd11756">
    <property type="entry name" value="GH94N_ChvB_NdvB_1_like"/>
    <property type="match status" value="1"/>
</dbReference>
<name>A0A399J2S2_9RHOB</name>
<dbReference type="GO" id="GO:0030246">
    <property type="term" value="F:carbohydrate binding"/>
    <property type="evidence" value="ECO:0007669"/>
    <property type="project" value="InterPro"/>
</dbReference>
<dbReference type="Gene3D" id="1.50.10.140">
    <property type="match status" value="1"/>
</dbReference>
<feature type="transmembrane region" description="Helical" evidence="3">
    <location>
        <begin position="416"/>
        <end position="437"/>
    </location>
</feature>
<dbReference type="Pfam" id="PF17167">
    <property type="entry name" value="Glyco_hydro_94"/>
    <property type="match status" value="1"/>
</dbReference>
<dbReference type="Gene3D" id="2.70.98.40">
    <property type="entry name" value="Glycoside hydrolase, family 65, N-terminal domain"/>
    <property type="match status" value="2"/>
</dbReference>
<gene>
    <name evidence="7" type="ORF">DL237_13305</name>
</gene>
<reference evidence="7 8" key="1">
    <citation type="submission" date="2018-08" db="EMBL/GenBank/DDBJ databases">
        <title>Pseudooceanicola sediminis CY03 in the family Rhodobacteracea.</title>
        <authorList>
            <person name="Zhang Y.-J."/>
        </authorList>
    </citation>
    <scope>NUCLEOTIDE SEQUENCE [LARGE SCALE GENOMIC DNA]</scope>
    <source>
        <strain evidence="7 8">CY03</strain>
    </source>
</reference>
<dbReference type="OrthoDB" id="9769991at2"/>
<proteinExistence type="predicted"/>
<comment type="caution">
    <text evidence="7">The sequence shown here is derived from an EMBL/GenBank/DDBJ whole genome shotgun (WGS) entry which is preliminary data.</text>
</comment>
<evidence type="ECO:0000256" key="2">
    <source>
        <dbReference type="ARBA" id="ARBA00022679"/>
    </source>
</evidence>
<dbReference type="EMBL" id="QWJJ01000011">
    <property type="protein sequence ID" value="RII38182.1"/>
    <property type="molecule type" value="Genomic_DNA"/>
</dbReference>
<dbReference type="SUPFAM" id="SSF48208">
    <property type="entry name" value="Six-hairpin glycosidases"/>
    <property type="match status" value="1"/>
</dbReference>
<dbReference type="GO" id="GO:0005975">
    <property type="term" value="P:carbohydrate metabolic process"/>
    <property type="evidence" value="ECO:0007669"/>
    <property type="project" value="InterPro"/>
</dbReference>
<evidence type="ECO:0000259" key="6">
    <source>
        <dbReference type="Pfam" id="PF17167"/>
    </source>
</evidence>
<dbReference type="SMART" id="SM01068">
    <property type="entry name" value="CBM_X"/>
    <property type="match status" value="2"/>
</dbReference>
<organism evidence="7 8">
    <name type="scientific">Pseudooceanicola sediminis</name>
    <dbReference type="NCBI Taxonomy" id="2211117"/>
    <lineage>
        <taxon>Bacteria</taxon>
        <taxon>Pseudomonadati</taxon>
        <taxon>Pseudomonadota</taxon>
        <taxon>Alphaproteobacteria</taxon>
        <taxon>Rhodobacterales</taxon>
        <taxon>Paracoccaceae</taxon>
        <taxon>Pseudooceanicola</taxon>
    </lineage>
</organism>
<dbReference type="CDD" id="cd11753">
    <property type="entry name" value="GH94N_ChvB_NdvB_2_like"/>
    <property type="match status" value="1"/>
</dbReference>
<keyword evidence="3" id="KW-0812">Transmembrane</keyword>